<keyword evidence="3" id="KW-1185">Reference proteome</keyword>
<name>A0A1H3K4A8_9RHOB</name>
<dbReference type="STRING" id="1244108.SAMN05444004_101511"/>
<dbReference type="RefSeq" id="WP_211605473.1">
    <property type="nucleotide sequence ID" value="NZ_FNPX01000001.1"/>
</dbReference>
<protein>
    <submittedName>
        <fullName evidence="2">RES domain-containing protein</fullName>
    </submittedName>
</protein>
<proteinExistence type="predicted"/>
<dbReference type="Proteomes" id="UP000198914">
    <property type="component" value="Unassembled WGS sequence"/>
</dbReference>
<evidence type="ECO:0000313" key="3">
    <source>
        <dbReference type="Proteomes" id="UP000198914"/>
    </source>
</evidence>
<dbReference type="AlphaFoldDB" id="A0A1H3K4A8"/>
<sequence>MSIDLSAYDVVFAPLGTTRLIPSRFPPVSAFDSVTSASDLEEVLDLEGWTNDRLVVPRLQRLDPSEWVYGRPNASVVMSAFLHGSPGGQRFCDASMGAWYAATELTTAVAEVANGIRKEISLSALTRKTETYRQYKADLCGGYVDIFGRHPEYHRPDDSTYPVPQTFGHHVRANGQSAGIAGIRYESVRSPGEESWVSFRPRSIRNVVQANHYDIEVREVGPVVVRRKAAPD</sequence>
<organism evidence="2 3">
    <name type="scientific">Jannaschia faecimaris</name>
    <dbReference type="NCBI Taxonomy" id="1244108"/>
    <lineage>
        <taxon>Bacteria</taxon>
        <taxon>Pseudomonadati</taxon>
        <taxon>Pseudomonadota</taxon>
        <taxon>Alphaproteobacteria</taxon>
        <taxon>Rhodobacterales</taxon>
        <taxon>Roseobacteraceae</taxon>
        <taxon>Jannaschia</taxon>
    </lineage>
</organism>
<feature type="domain" description="RES" evidence="1">
    <location>
        <begin position="80"/>
        <end position="210"/>
    </location>
</feature>
<dbReference type="InterPro" id="IPR014914">
    <property type="entry name" value="RES_dom"/>
</dbReference>
<evidence type="ECO:0000259" key="1">
    <source>
        <dbReference type="SMART" id="SM00953"/>
    </source>
</evidence>
<evidence type="ECO:0000313" key="2">
    <source>
        <dbReference type="EMBL" id="SDY46689.1"/>
    </source>
</evidence>
<dbReference type="Pfam" id="PF08808">
    <property type="entry name" value="RES"/>
    <property type="match status" value="1"/>
</dbReference>
<dbReference type="EMBL" id="FNPX01000001">
    <property type="protein sequence ID" value="SDY46689.1"/>
    <property type="molecule type" value="Genomic_DNA"/>
</dbReference>
<dbReference type="SMART" id="SM00953">
    <property type="entry name" value="RES"/>
    <property type="match status" value="1"/>
</dbReference>
<gene>
    <name evidence="2" type="ORF">SAMN05444004_101511</name>
</gene>
<reference evidence="3" key="1">
    <citation type="submission" date="2016-10" db="EMBL/GenBank/DDBJ databases">
        <authorList>
            <person name="Varghese N."/>
            <person name="Submissions S."/>
        </authorList>
    </citation>
    <scope>NUCLEOTIDE SEQUENCE [LARGE SCALE GENOMIC DNA]</scope>
    <source>
        <strain evidence="3">DSM 100420</strain>
    </source>
</reference>
<accession>A0A1H3K4A8</accession>